<dbReference type="Proteomes" id="UP001066276">
    <property type="component" value="Chromosome 2_2"/>
</dbReference>
<evidence type="ECO:0000313" key="2">
    <source>
        <dbReference type="EMBL" id="KAJ1194935.1"/>
    </source>
</evidence>
<feature type="region of interest" description="Disordered" evidence="1">
    <location>
        <begin position="12"/>
        <end position="56"/>
    </location>
</feature>
<accession>A0AAV7V0N7</accession>
<organism evidence="2 3">
    <name type="scientific">Pleurodeles waltl</name>
    <name type="common">Iberian ribbed newt</name>
    <dbReference type="NCBI Taxonomy" id="8319"/>
    <lineage>
        <taxon>Eukaryota</taxon>
        <taxon>Metazoa</taxon>
        <taxon>Chordata</taxon>
        <taxon>Craniata</taxon>
        <taxon>Vertebrata</taxon>
        <taxon>Euteleostomi</taxon>
        <taxon>Amphibia</taxon>
        <taxon>Batrachia</taxon>
        <taxon>Caudata</taxon>
        <taxon>Salamandroidea</taxon>
        <taxon>Salamandridae</taxon>
        <taxon>Pleurodelinae</taxon>
        <taxon>Pleurodeles</taxon>
    </lineage>
</organism>
<feature type="compositionally biased region" description="Polar residues" evidence="1">
    <location>
        <begin position="87"/>
        <end position="97"/>
    </location>
</feature>
<reference evidence="2" key="1">
    <citation type="journal article" date="2022" name="bioRxiv">
        <title>Sequencing and chromosome-scale assembly of the giantPleurodeles waltlgenome.</title>
        <authorList>
            <person name="Brown T."/>
            <person name="Elewa A."/>
            <person name="Iarovenko S."/>
            <person name="Subramanian E."/>
            <person name="Araus A.J."/>
            <person name="Petzold A."/>
            <person name="Susuki M."/>
            <person name="Suzuki K.-i.T."/>
            <person name="Hayashi T."/>
            <person name="Toyoda A."/>
            <person name="Oliveira C."/>
            <person name="Osipova E."/>
            <person name="Leigh N.D."/>
            <person name="Simon A."/>
            <person name="Yun M.H."/>
        </authorList>
    </citation>
    <scope>NUCLEOTIDE SEQUENCE</scope>
    <source>
        <strain evidence="2">20211129_DDA</strain>
        <tissue evidence="2">Liver</tissue>
    </source>
</reference>
<evidence type="ECO:0000313" key="3">
    <source>
        <dbReference type="Proteomes" id="UP001066276"/>
    </source>
</evidence>
<feature type="compositionally biased region" description="Low complexity" evidence="1">
    <location>
        <begin position="24"/>
        <end position="44"/>
    </location>
</feature>
<feature type="region of interest" description="Disordered" evidence="1">
    <location>
        <begin position="83"/>
        <end position="160"/>
    </location>
</feature>
<name>A0AAV7V0N7_PLEWA</name>
<comment type="caution">
    <text evidence="2">The sequence shown here is derived from an EMBL/GenBank/DDBJ whole genome shotgun (WGS) entry which is preliminary data.</text>
</comment>
<proteinExistence type="predicted"/>
<dbReference type="AlphaFoldDB" id="A0AAV7V0N7"/>
<keyword evidence="3" id="KW-1185">Reference proteome</keyword>
<protein>
    <submittedName>
        <fullName evidence="2">Uncharacterized protein</fullName>
    </submittedName>
</protein>
<sequence>MCPVAPCSAFARARPGAAPPGLPGPLSASQPLRRTLGGRRSSSSAPGWRSHPPLSPLWVATFRSPRRSSRLVGAASGTLLAHPAARSSLTRARTSTPVPGFWPRDRPPALRAVKTCAQGPEKGSAALPPAPSGTSRSANTGCPEAGSRLPDKLQAPPDQGDYACAIFG</sequence>
<evidence type="ECO:0000256" key="1">
    <source>
        <dbReference type="SAM" id="MobiDB-lite"/>
    </source>
</evidence>
<gene>
    <name evidence="2" type="ORF">NDU88_004220</name>
</gene>
<dbReference type="EMBL" id="JANPWB010000004">
    <property type="protein sequence ID" value="KAJ1194935.1"/>
    <property type="molecule type" value="Genomic_DNA"/>
</dbReference>